<dbReference type="KEGG" id="izh:FEM41_11050"/>
<organism evidence="3 4">
    <name type="scientific">Jejubacter calystegiae</name>
    <dbReference type="NCBI Taxonomy" id="2579935"/>
    <lineage>
        <taxon>Bacteria</taxon>
        <taxon>Pseudomonadati</taxon>
        <taxon>Pseudomonadota</taxon>
        <taxon>Gammaproteobacteria</taxon>
        <taxon>Enterobacterales</taxon>
        <taxon>Enterobacteriaceae</taxon>
        <taxon>Jejubacter</taxon>
    </lineage>
</organism>
<dbReference type="InterPro" id="IPR039424">
    <property type="entry name" value="SBP_5"/>
</dbReference>
<dbReference type="Gene3D" id="3.10.105.10">
    <property type="entry name" value="Dipeptide-binding Protein, Domain 3"/>
    <property type="match status" value="1"/>
</dbReference>
<evidence type="ECO:0000313" key="3">
    <source>
        <dbReference type="EMBL" id="QCT20147.1"/>
    </source>
</evidence>
<feature type="domain" description="Transcriptional regulator SgrR N-terminal HTH" evidence="2">
    <location>
        <begin position="7"/>
        <end position="119"/>
    </location>
</feature>
<dbReference type="InterPro" id="IPR025370">
    <property type="entry name" value="SgrR_HTH_N"/>
</dbReference>
<dbReference type="AlphaFoldDB" id="A0A4V1G7M3"/>
<protein>
    <submittedName>
        <fullName evidence="3">SgrR family transcriptional regulator</fullName>
    </submittedName>
</protein>
<accession>A0A4V1G7M3</accession>
<evidence type="ECO:0000313" key="4">
    <source>
        <dbReference type="Proteomes" id="UP000302163"/>
    </source>
</evidence>
<dbReference type="Pfam" id="PF00496">
    <property type="entry name" value="SBP_bac_5"/>
    <property type="match status" value="1"/>
</dbReference>
<gene>
    <name evidence="3" type="ORF">FEM41_11050</name>
</gene>
<dbReference type="Pfam" id="PF12793">
    <property type="entry name" value="SgrR_N"/>
    <property type="match status" value="1"/>
</dbReference>
<evidence type="ECO:0000259" key="2">
    <source>
        <dbReference type="Pfam" id="PF12793"/>
    </source>
</evidence>
<dbReference type="Gene3D" id="3.40.190.10">
    <property type="entry name" value="Periplasmic binding protein-like II"/>
    <property type="match status" value="1"/>
</dbReference>
<keyword evidence="4" id="KW-1185">Reference proteome</keyword>
<dbReference type="InterPro" id="IPR000914">
    <property type="entry name" value="SBP_5_dom"/>
</dbReference>
<reference evidence="3 4" key="1">
    <citation type="submission" date="2019-05" db="EMBL/GenBank/DDBJ databases">
        <title>Complete genome sequence of Izhakiella calystegiae KSNA2, an endophyte isolated from beach morning glory (Calystegia soldanella).</title>
        <authorList>
            <person name="Jiang L."/>
            <person name="Jeong J.C."/>
            <person name="Kim C.Y."/>
            <person name="Kim D.H."/>
            <person name="Kim S.W."/>
            <person name="Lee j."/>
        </authorList>
    </citation>
    <scope>NUCLEOTIDE SEQUENCE [LARGE SCALE GENOMIC DNA]</scope>
    <source>
        <strain evidence="3 4">KSNA2</strain>
    </source>
</reference>
<dbReference type="InterPro" id="IPR036388">
    <property type="entry name" value="WH-like_DNA-bd_sf"/>
</dbReference>
<dbReference type="GO" id="GO:1904680">
    <property type="term" value="F:peptide transmembrane transporter activity"/>
    <property type="evidence" value="ECO:0007669"/>
    <property type="project" value="TreeGrafter"/>
</dbReference>
<dbReference type="RefSeq" id="WP_138096023.1">
    <property type="nucleotide sequence ID" value="NZ_CP040428.1"/>
</dbReference>
<dbReference type="Proteomes" id="UP000302163">
    <property type="component" value="Chromosome"/>
</dbReference>
<dbReference type="PANTHER" id="PTHR30290">
    <property type="entry name" value="PERIPLASMIC BINDING COMPONENT OF ABC TRANSPORTER"/>
    <property type="match status" value="1"/>
</dbReference>
<sequence>MRQLNRLNQFQRLWQPSEGAPQQATVAELAAHCFCSERHIRTLLGQLENAGWLRWRASAGRGRRGELSFLVSPDEVRALLMQQALDKGQQQSALALAQLAPEQLRHVLQPLLGGQWQNDIPTLRIPYYRPLESLTPGFLPGRAEQHLTSQIFAGLARFSDDSSQPQPDMAHRWQTDNSGTCWHFFLRPTLRWHDGESVSAEQILARLQTLMTQPMFSRLFASVAQIDAPHAWCLRFRLHQPDYWLPWRLASFGSRIAHPDEDRLGCGPFRLSHFDNSLVRLESHDGYHLAHPLLRAIEFWITPGLFDEQLGTSCRHPVQIAIGQQAQFPDLRPVSRSVSLGFSWLAIRQQGRLSAPQARYLMALIHQQGMLDALPLDPELITPSHTLLPGQQLPNFTDVAPVQLPPRLRLLYRLPVELHAMAQQLRRRLAELGCELELVFRNVKNWDDGLAVEEADLVMGDRLIGEAAEYTLEQWLRCDPLWSFILSGPQQAHIQATLDALQRSPETRDRNDALRRLFSRLVEQAIVTPLFNYRYQISAPPGVQGIQLNAWGWFDFSRAWLPPPGT</sequence>
<name>A0A4V1G7M3_9ENTR</name>
<dbReference type="EMBL" id="CP040428">
    <property type="protein sequence ID" value="QCT20147.1"/>
    <property type="molecule type" value="Genomic_DNA"/>
</dbReference>
<evidence type="ECO:0000259" key="1">
    <source>
        <dbReference type="Pfam" id="PF00496"/>
    </source>
</evidence>
<proteinExistence type="predicted"/>
<dbReference type="SUPFAM" id="SSF53850">
    <property type="entry name" value="Periplasmic binding protein-like II"/>
    <property type="match status" value="1"/>
</dbReference>
<dbReference type="Gene3D" id="1.10.10.10">
    <property type="entry name" value="Winged helix-like DNA-binding domain superfamily/Winged helix DNA-binding domain"/>
    <property type="match status" value="1"/>
</dbReference>
<feature type="domain" description="Solute-binding protein family 5" evidence="1">
    <location>
        <begin position="164"/>
        <end position="303"/>
    </location>
</feature>
<dbReference type="GO" id="GO:0015833">
    <property type="term" value="P:peptide transport"/>
    <property type="evidence" value="ECO:0007669"/>
    <property type="project" value="TreeGrafter"/>
</dbReference>
<dbReference type="PANTHER" id="PTHR30290:SF19">
    <property type="entry name" value="ABC TRANSPORTER PERIPLASMIC BINDING PROTEIN"/>
    <property type="match status" value="1"/>
</dbReference>
<dbReference type="OrthoDB" id="5894719at2"/>